<dbReference type="Pfam" id="PF00383">
    <property type="entry name" value="dCMP_cyt_deam_1"/>
    <property type="match status" value="1"/>
</dbReference>
<dbReference type="CDD" id="cd01285">
    <property type="entry name" value="nucleoside_deaminase"/>
    <property type="match status" value="1"/>
</dbReference>
<dbReference type="PROSITE" id="PS00903">
    <property type="entry name" value="CYT_DCMP_DEAMINASES_1"/>
    <property type="match status" value="1"/>
</dbReference>
<dbReference type="PANTHER" id="PTHR11079:SF179">
    <property type="entry name" value="TRNA(ADENINE(34)) DEAMINASE, CHLOROPLASTIC"/>
    <property type="match status" value="1"/>
</dbReference>
<keyword evidence="5" id="KW-1185">Reference proteome</keyword>
<protein>
    <submittedName>
        <fullName evidence="4">tRNA-specific adenosine deaminase</fullName>
    </submittedName>
</protein>
<dbReference type="PROSITE" id="PS51747">
    <property type="entry name" value="CYT_DCMP_DEAMINASES_2"/>
    <property type="match status" value="1"/>
</dbReference>
<feature type="domain" description="CMP/dCMP-type deaminase" evidence="3">
    <location>
        <begin position="16"/>
        <end position="129"/>
    </location>
</feature>
<evidence type="ECO:0000259" key="3">
    <source>
        <dbReference type="PROSITE" id="PS51747"/>
    </source>
</evidence>
<sequence length="185" mass="21007">MNEQNVQGLRRFRPHPRDTAFMKLALEEAGAALAEGEFPVGCVLVADDNVLARGHRRNSRAESRNEIDHAEVVTLRRLLEEKPGIDLGRVTLYCTMEPCLMCYATMLLSGIRRFVWGYEDVMGGGTGLELNHLPPLYAAMEVELVPGVLRAESLALFRQFFKEHDYWQDSFLARYTLSQSSEERS</sequence>
<accession>A0A915U1U4</accession>
<dbReference type="PANTHER" id="PTHR11079">
    <property type="entry name" value="CYTOSINE DEAMINASE FAMILY MEMBER"/>
    <property type="match status" value="1"/>
</dbReference>
<dbReference type="SUPFAM" id="SSF53927">
    <property type="entry name" value="Cytidine deaminase-like"/>
    <property type="match status" value="1"/>
</dbReference>
<evidence type="ECO:0000313" key="5">
    <source>
        <dbReference type="Proteomes" id="UP001063350"/>
    </source>
</evidence>
<dbReference type="AlphaFoldDB" id="A0A915U1U4"/>
<gene>
    <name evidence="4" type="primary">tadA</name>
    <name evidence="4" type="ORF">GF1_19700</name>
</gene>
<dbReference type="GO" id="GO:0016787">
    <property type="term" value="F:hydrolase activity"/>
    <property type="evidence" value="ECO:0007669"/>
    <property type="project" value="InterPro"/>
</dbReference>
<keyword evidence="2" id="KW-0862">Zinc</keyword>
<dbReference type="InterPro" id="IPR002125">
    <property type="entry name" value="CMP_dCMP_dom"/>
</dbReference>
<evidence type="ECO:0000256" key="2">
    <source>
        <dbReference type="ARBA" id="ARBA00022833"/>
    </source>
</evidence>
<proteinExistence type="predicted"/>
<dbReference type="InterPro" id="IPR016193">
    <property type="entry name" value="Cytidine_deaminase-like"/>
</dbReference>
<name>A0A915U1U4_9BACT</name>
<dbReference type="InterPro" id="IPR016192">
    <property type="entry name" value="APOBEC/CMP_deaminase_Zn-bd"/>
</dbReference>
<dbReference type="Gene3D" id="3.40.140.10">
    <property type="entry name" value="Cytidine Deaminase, domain 2"/>
    <property type="match status" value="1"/>
</dbReference>
<reference evidence="4" key="1">
    <citation type="submission" date="2020-12" db="EMBL/GenBank/DDBJ databases">
        <title>Desulfobium dissulfuricans gen. nov., sp. nov., a novel mesophilic, sulfate-reducing bacterium isolated from a deep-sea hydrothermal vent.</title>
        <authorList>
            <person name="Hashimoto Y."/>
            <person name="Tame A."/>
            <person name="Sawayama S."/>
            <person name="Miyazaki J."/>
            <person name="Takai K."/>
            <person name="Nakagawa S."/>
        </authorList>
    </citation>
    <scope>NUCLEOTIDE SEQUENCE</scope>
    <source>
        <strain evidence="4">GF1</strain>
    </source>
</reference>
<evidence type="ECO:0000313" key="4">
    <source>
        <dbReference type="EMBL" id="BCO09594.1"/>
    </source>
</evidence>
<dbReference type="EMBL" id="AP024233">
    <property type="protein sequence ID" value="BCO09594.1"/>
    <property type="molecule type" value="Genomic_DNA"/>
</dbReference>
<dbReference type="Proteomes" id="UP001063350">
    <property type="component" value="Chromosome"/>
</dbReference>
<evidence type="ECO:0000256" key="1">
    <source>
        <dbReference type="ARBA" id="ARBA00022723"/>
    </source>
</evidence>
<keyword evidence="1" id="KW-0479">Metal-binding</keyword>
<dbReference type="KEGG" id="ddu:GF1_19700"/>
<dbReference type="GO" id="GO:0008270">
    <property type="term" value="F:zinc ion binding"/>
    <property type="evidence" value="ECO:0007669"/>
    <property type="project" value="InterPro"/>
</dbReference>
<organism evidence="4 5">
    <name type="scientific">Desulfolithobacter dissulfuricans</name>
    <dbReference type="NCBI Taxonomy" id="2795293"/>
    <lineage>
        <taxon>Bacteria</taxon>
        <taxon>Pseudomonadati</taxon>
        <taxon>Thermodesulfobacteriota</taxon>
        <taxon>Desulfobulbia</taxon>
        <taxon>Desulfobulbales</taxon>
        <taxon>Desulfobulbaceae</taxon>
        <taxon>Desulfolithobacter</taxon>
    </lineage>
</organism>